<dbReference type="Proteomes" id="UP000037122">
    <property type="component" value="Unassembled WGS sequence"/>
</dbReference>
<reference evidence="3" key="1">
    <citation type="journal article" date="2015" name="BMC Genomics">
        <title>Draft genome of a commonly misdiagnosed multidrug resistant pathogen Candida auris.</title>
        <authorList>
            <person name="Chatterjee S."/>
            <person name="Alampalli S.V."/>
            <person name="Nageshan R.K."/>
            <person name="Chettiar S.T."/>
            <person name="Joshi S."/>
            <person name="Tatu U.S."/>
        </authorList>
    </citation>
    <scope>NUCLEOTIDE SEQUENCE [LARGE SCALE GENOMIC DNA]</scope>
    <source>
        <strain evidence="3">6684</strain>
    </source>
</reference>
<name>A0A0L0NVF0_CANAR</name>
<dbReference type="AlphaFoldDB" id="A0A0L0NVF0"/>
<feature type="compositionally biased region" description="Basic residues" evidence="1">
    <location>
        <begin position="37"/>
        <end position="48"/>
    </location>
</feature>
<protein>
    <submittedName>
        <fullName evidence="2">Uncharacterized protein</fullName>
    </submittedName>
</protein>
<dbReference type="EMBL" id="LGST01000037">
    <property type="protein sequence ID" value="KND97979.1"/>
    <property type="molecule type" value="Genomic_DNA"/>
</dbReference>
<feature type="compositionally biased region" description="Basic residues" evidence="1">
    <location>
        <begin position="16"/>
        <end position="26"/>
    </location>
</feature>
<feature type="region of interest" description="Disordered" evidence="1">
    <location>
        <begin position="16"/>
        <end position="48"/>
    </location>
</feature>
<accession>A0A0L0NVF0</accession>
<feature type="compositionally biased region" description="Basic and acidic residues" evidence="1">
    <location>
        <begin position="27"/>
        <end position="36"/>
    </location>
</feature>
<sequence length="48" mass="5850">MENGWNQITIGRIRKTHLGRNKIRTTTKREKSQVEIKKKKKKKNRQME</sequence>
<dbReference type="VEuPathDB" id="FungiDB:QG37_05208"/>
<evidence type="ECO:0000313" key="2">
    <source>
        <dbReference type="EMBL" id="KND97979.1"/>
    </source>
</evidence>
<gene>
    <name evidence="2" type="ORF">QG37_05208</name>
</gene>
<evidence type="ECO:0000256" key="1">
    <source>
        <dbReference type="SAM" id="MobiDB-lite"/>
    </source>
</evidence>
<evidence type="ECO:0000313" key="3">
    <source>
        <dbReference type="Proteomes" id="UP000037122"/>
    </source>
</evidence>
<proteinExistence type="predicted"/>
<comment type="caution">
    <text evidence="2">The sequence shown here is derived from an EMBL/GenBank/DDBJ whole genome shotgun (WGS) entry which is preliminary data.</text>
</comment>
<organism evidence="2 3">
    <name type="scientific">Candidozyma auris</name>
    <name type="common">Yeast</name>
    <name type="synonym">Candida auris</name>
    <dbReference type="NCBI Taxonomy" id="498019"/>
    <lineage>
        <taxon>Eukaryota</taxon>
        <taxon>Fungi</taxon>
        <taxon>Dikarya</taxon>
        <taxon>Ascomycota</taxon>
        <taxon>Saccharomycotina</taxon>
        <taxon>Pichiomycetes</taxon>
        <taxon>Metschnikowiaceae</taxon>
        <taxon>Candidozyma</taxon>
    </lineage>
</organism>